<dbReference type="Pfam" id="PF00168">
    <property type="entry name" value="C2"/>
    <property type="match status" value="2"/>
</dbReference>
<evidence type="ECO:0000313" key="6">
    <source>
        <dbReference type="Proteomes" id="UP000324091"/>
    </source>
</evidence>
<dbReference type="GO" id="GO:0005543">
    <property type="term" value="F:phospholipid binding"/>
    <property type="evidence" value="ECO:0007669"/>
    <property type="project" value="TreeGrafter"/>
</dbReference>
<dbReference type="EMBL" id="RHFK02000008">
    <property type="protein sequence ID" value="TWW72586.1"/>
    <property type="molecule type" value="Genomic_DNA"/>
</dbReference>
<dbReference type="InterPro" id="IPR043541">
    <property type="entry name" value="SYT14/14L/16"/>
</dbReference>
<keyword evidence="3" id="KW-1133">Transmembrane helix</keyword>
<feature type="region of interest" description="Disordered" evidence="2">
    <location>
        <begin position="480"/>
        <end position="516"/>
    </location>
</feature>
<sequence length="680" mass="75142">MKPTFPSLNPSFCVAVSPEVLGFLTAIGLFIMLMTLLFWFLNNKLALENPASLQCLDDFRKKAALPDKVYSDADLQGSSSDSEGELMGQYQEAVTRSQGLQGGAKAAAHPKPTGGFRWGGRQKYSRLTADHGGYSSEASADDATCIQRMRRTPPLDELQPPPYQDENGSPRMSCTLSDLGDAKCDLSHTSGSPHLSFSKCPSEGSDDHESYFNKGYEEDVPSDSTAVLSPEDMSAGGSAAQLPKGYEADPVAKYGTLDVVFDFVSEEQQLSVTIMAVADLPALKRTGSDSWQVHLVLLPTKKQRAKTGIQRGPCPIFTETFHFSQVESEMIDNYAIRFRLYSLRRMKKEKVFGEKVFYLTKFNLQGKMSMPVMLEPCCALPAGGSQVSLSDITCSESASSFQSVNQTSTPEILVGLAYNATTGRLSVEIIRGIHFRNLAANKPPNGLFCCLKHFIGGQVYIIRALKIIVTVMLMSLESETQGPEGLHPGEQCQGSANKPAGDGRSETKMGLIQDRGGDNETQVSIIRELITKEGQRTGRDKRPDQRNTENVNRPKQKNCWGTLANHFNLPRELHISDTYVKLTLLNSMGHQMSKCKTSICRGQPNPTFKETFLFQVALFQLSDVTLILSVYSRRSMKRKEMIGWISLGLNSSGEEELTHWTLMKESKGQQVCRWHSLLES</sequence>
<dbReference type="PANTHER" id="PTHR46129">
    <property type="entry name" value="SYNAPTOTAGMIN 14, ISOFORM D"/>
    <property type="match status" value="1"/>
</dbReference>
<dbReference type="PANTHER" id="PTHR46129:SF3">
    <property type="entry name" value="SYNAPTOTAGMIN-14-RELATED"/>
    <property type="match status" value="1"/>
</dbReference>
<dbReference type="Proteomes" id="UP000324091">
    <property type="component" value="Chromosome 16"/>
</dbReference>
<dbReference type="InterPro" id="IPR000008">
    <property type="entry name" value="C2_dom"/>
</dbReference>
<evidence type="ECO:0000313" key="5">
    <source>
        <dbReference type="EMBL" id="TWW72586.1"/>
    </source>
</evidence>
<evidence type="ECO:0000256" key="3">
    <source>
        <dbReference type="SAM" id="Phobius"/>
    </source>
</evidence>
<name>A0A5C6P0K4_9TELE</name>
<feature type="domain" description="C2" evidence="4">
    <location>
        <begin position="249"/>
        <end position="372"/>
    </location>
</feature>
<dbReference type="PROSITE" id="PS50004">
    <property type="entry name" value="C2"/>
    <property type="match status" value="2"/>
</dbReference>
<keyword evidence="3" id="KW-0472">Membrane</keyword>
<feature type="region of interest" description="Disordered" evidence="2">
    <location>
        <begin position="529"/>
        <end position="555"/>
    </location>
</feature>
<feature type="domain" description="C2" evidence="4">
    <location>
        <begin position="536"/>
        <end position="662"/>
    </location>
</feature>
<dbReference type="InterPro" id="IPR035892">
    <property type="entry name" value="C2_domain_sf"/>
</dbReference>
<evidence type="ECO:0000256" key="1">
    <source>
        <dbReference type="ARBA" id="ARBA00006996"/>
    </source>
</evidence>
<evidence type="ECO:0000256" key="2">
    <source>
        <dbReference type="SAM" id="MobiDB-lite"/>
    </source>
</evidence>
<dbReference type="AlphaFoldDB" id="A0A5C6P0K4"/>
<comment type="caution">
    <text evidence="5">The sequence shown here is derived from an EMBL/GenBank/DDBJ whole genome shotgun (WGS) entry which is preliminary data.</text>
</comment>
<protein>
    <submittedName>
        <fullName evidence="5">Synaptotagmin-14 Synaptotagmin XIV</fullName>
    </submittedName>
</protein>
<reference evidence="5 6" key="1">
    <citation type="submission" date="2019-04" db="EMBL/GenBank/DDBJ databases">
        <title>Chromosome genome assembly for Takifugu flavidus.</title>
        <authorList>
            <person name="Xiao S."/>
        </authorList>
    </citation>
    <scope>NUCLEOTIDE SEQUENCE [LARGE SCALE GENOMIC DNA]</scope>
    <source>
        <strain evidence="5">HTHZ2018</strain>
        <tissue evidence="5">Muscle</tissue>
    </source>
</reference>
<dbReference type="SMART" id="SM00239">
    <property type="entry name" value="C2"/>
    <property type="match status" value="2"/>
</dbReference>
<comment type="similarity">
    <text evidence="1">Belongs to the synaptotagmin family.</text>
</comment>
<feature type="transmembrane region" description="Helical" evidence="3">
    <location>
        <begin position="20"/>
        <end position="41"/>
    </location>
</feature>
<dbReference type="CDD" id="cd08389">
    <property type="entry name" value="C2A_Synaptotagmin-14_16"/>
    <property type="match status" value="1"/>
</dbReference>
<dbReference type="CDD" id="cd08408">
    <property type="entry name" value="C2B_Synaptotagmin-14_16"/>
    <property type="match status" value="1"/>
</dbReference>
<accession>A0A5C6P0K4</accession>
<dbReference type="SUPFAM" id="SSF49562">
    <property type="entry name" value="C2 domain (Calcium/lipid-binding domain, CaLB)"/>
    <property type="match status" value="2"/>
</dbReference>
<proteinExistence type="inferred from homology"/>
<organism evidence="5 6">
    <name type="scientific">Takifugu flavidus</name>
    <name type="common">sansaifugu</name>
    <dbReference type="NCBI Taxonomy" id="433684"/>
    <lineage>
        <taxon>Eukaryota</taxon>
        <taxon>Metazoa</taxon>
        <taxon>Chordata</taxon>
        <taxon>Craniata</taxon>
        <taxon>Vertebrata</taxon>
        <taxon>Euteleostomi</taxon>
        <taxon>Actinopterygii</taxon>
        <taxon>Neopterygii</taxon>
        <taxon>Teleostei</taxon>
        <taxon>Neoteleostei</taxon>
        <taxon>Acanthomorphata</taxon>
        <taxon>Eupercaria</taxon>
        <taxon>Tetraodontiformes</taxon>
        <taxon>Tetradontoidea</taxon>
        <taxon>Tetraodontidae</taxon>
        <taxon>Takifugu</taxon>
    </lineage>
</organism>
<feature type="region of interest" description="Disordered" evidence="2">
    <location>
        <begin position="97"/>
        <end position="120"/>
    </location>
</feature>
<keyword evidence="6" id="KW-1185">Reference proteome</keyword>
<keyword evidence="3" id="KW-0812">Transmembrane</keyword>
<feature type="compositionally biased region" description="Basic and acidic residues" evidence="2">
    <location>
        <begin position="529"/>
        <end position="547"/>
    </location>
</feature>
<dbReference type="Gene3D" id="2.60.40.150">
    <property type="entry name" value="C2 domain"/>
    <property type="match status" value="2"/>
</dbReference>
<evidence type="ECO:0000259" key="4">
    <source>
        <dbReference type="PROSITE" id="PS50004"/>
    </source>
</evidence>
<gene>
    <name evidence="5" type="ORF">D4764_16G0010830</name>
</gene>
<feature type="region of interest" description="Disordered" evidence="2">
    <location>
        <begin position="216"/>
        <end position="241"/>
    </location>
</feature>